<organism evidence="6 7">
    <name type="scientific">Pseudolabrys taiwanensis</name>
    <dbReference type="NCBI Taxonomy" id="331696"/>
    <lineage>
        <taxon>Bacteria</taxon>
        <taxon>Pseudomonadati</taxon>
        <taxon>Pseudomonadota</taxon>
        <taxon>Alphaproteobacteria</taxon>
        <taxon>Hyphomicrobiales</taxon>
        <taxon>Xanthobacteraceae</taxon>
        <taxon>Pseudolabrys</taxon>
    </lineage>
</organism>
<dbReference type="InterPro" id="IPR050176">
    <property type="entry name" value="LTTR"/>
</dbReference>
<dbReference type="Proteomes" id="UP000254889">
    <property type="component" value="Chromosome"/>
</dbReference>
<dbReference type="Gene3D" id="3.40.190.10">
    <property type="entry name" value="Periplasmic binding protein-like II"/>
    <property type="match status" value="2"/>
</dbReference>
<dbReference type="Pfam" id="PF03466">
    <property type="entry name" value="LysR_substrate"/>
    <property type="match status" value="1"/>
</dbReference>
<dbReference type="SUPFAM" id="SSF53850">
    <property type="entry name" value="Periplasmic binding protein-like II"/>
    <property type="match status" value="1"/>
</dbReference>
<name>A0A346A3U2_9HYPH</name>
<evidence type="ECO:0000259" key="5">
    <source>
        <dbReference type="PROSITE" id="PS50931"/>
    </source>
</evidence>
<dbReference type="SUPFAM" id="SSF46785">
    <property type="entry name" value="Winged helix' DNA-binding domain"/>
    <property type="match status" value="1"/>
</dbReference>
<proteinExistence type="inferred from homology"/>
<dbReference type="InterPro" id="IPR036390">
    <property type="entry name" value="WH_DNA-bd_sf"/>
</dbReference>
<dbReference type="PROSITE" id="PS50096">
    <property type="entry name" value="IQ"/>
    <property type="match status" value="1"/>
</dbReference>
<dbReference type="InterPro" id="IPR005119">
    <property type="entry name" value="LysR_subst-bd"/>
</dbReference>
<sequence>MTTTNLSPALDIDAVRAFALVADLASFTRAAQTVGVTQSAISLKIKRLEQRLDARLVERTPRSVRLTDAGAAFLARARDLLAAHDRALAPDDAPRRLTVGFSDHVAGPDLAPLLARMAGFDPALRLDVRIGLSGDLIAAFDAGALDAVVVRRERHRRGGETLFEDGFGWFAAPGYRQSSHEPLRLAMLAAPCGVRAHAIRTLEKAKREWVEAFTGGGVTAIAAAIAAGLAVAPLAQRIAPPGVIDVGPQFGLPSLGSSSAVLHSRVSDPRARAALRALAAAFRGTVAR</sequence>
<accession>A0A346A3U2</accession>
<comment type="similarity">
    <text evidence="1">Belongs to the LysR transcriptional regulatory family.</text>
</comment>
<dbReference type="PANTHER" id="PTHR30579">
    <property type="entry name" value="TRANSCRIPTIONAL REGULATOR"/>
    <property type="match status" value="1"/>
</dbReference>
<keyword evidence="2" id="KW-0805">Transcription regulation</keyword>
<dbReference type="InterPro" id="IPR000847">
    <property type="entry name" value="LysR_HTH_N"/>
</dbReference>
<evidence type="ECO:0000313" key="7">
    <source>
        <dbReference type="Proteomes" id="UP000254889"/>
    </source>
</evidence>
<dbReference type="PROSITE" id="PS50931">
    <property type="entry name" value="HTH_LYSR"/>
    <property type="match status" value="1"/>
</dbReference>
<dbReference type="EMBL" id="CP031417">
    <property type="protein sequence ID" value="AXK83839.1"/>
    <property type="molecule type" value="Genomic_DNA"/>
</dbReference>
<dbReference type="InterPro" id="IPR036388">
    <property type="entry name" value="WH-like_DNA-bd_sf"/>
</dbReference>
<dbReference type="PANTHER" id="PTHR30579:SF7">
    <property type="entry name" value="HTH-TYPE TRANSCRIPTIONAL REGULATOR LRHA-RELATED"/>
    <property type="match status" value="1"/>
</dbReference>
<dbReference type="OrthoDB" id="8442847at2"/>
<dbReference type="AlphaFoldDB" id="A0A346A3U2"/>
<dbReference type="KEGG" id="ptaw:DW352_03395"/>
<keyword evidence="7" id="KW-1185">Reference proteome</keyword>
<keyword evidence="3" id="KW-0238">DNA-binding</keyword>
<reference evidence="6 7" key="1">
    <citation type="submission" date="2018-07" db="EMBL/GenBank/DDBJ databases">
        <authorList>
            <person name="Quirk P.G."/>
            <person name="Krulwich T.A."/>
        </authorList>
    </citation>
    <scope>NUCLEOTIDE SEQUENCE [LARGE SCALE GENOMIC DNA]</scope>
    <source>
        <strain evidence="6 7">CC-BB4</strain>
    </source>
</reference>
<protein>
    <submittedName>
        <fullName evidence="6">LysR family transcriptional regulator</fullName>
    </submittedName>
</protein>
<dbReference type="GO" id="GO:0003677">
    <property type="term" value="F:DNA binding"/>
    <property type="evidence" value="ECO:0007669"/>
    <property type="project" value="UniProtKB-KW"/>
</dbReference>
<dbReference type="FunFam" id="1.10.10.10:FF:000001">
    <property type="entry name" value="LysR family transcriptional regulator"/>
    <property type="match status" value="1"/>
</dbReference>
<feature type="domain" description="HTH lysR-type" evidence="5">
    <location>
        <begin position="10"/>
        <end position="67"/>
    </location>
</feature>
<keyword evidence="4" id="KW-0804">Transcription</keyword>
<evidence type="ECO:0000256" key="3">
    <source>
        <dbReference type="ARBA" id="ARBA00023125"/>
    </source>
</evidence>
<dbReference type="GO" id="GO:0003700">
    <property type="term" value="F:DNA-binding transcription factor activity"/>
    <property type="evidence" value="ECO:0007669"/>
    <property type="project" value="InterPro"/>
</dbReference>
<gene>
    <name evidence="6" type="ORF">DW352_03395</name>
</gene>
<dbReference type="PRINTS" id="PR00039">
    <property type="entry name" value="HTHLYSR"/>
</dbReference>
<dbReference type="Gene3D" id="1.10.10.10">
    <property type="entry name" value="Winged helix-like DNA-binding domain superfamily/Winged helix DNA-binding domain"/>
    <property type="match status" value="1"/>
</dbReference>
<evidence type="ECO:0000256" key="1">
    <source>
        <dbReference type="ARBA" id="ARBA00009437"/>
    </source>
</evidence>
<evidence type="ECO:0000256" key="4">
    <source>
        <dbReference type="ARBA" id="ARBA00023163"/>
    </source>
</evidence>
<evidence type="ECO:0000256" key="2">
    <source>
        <dbReference type="ARBA" id="ARBA00023015"/>
    </source>
</evidence>
<dbReference type="Pfam" id="PF00126">
    <property type="entry name" value="HTH_1"/>
    <property type="match status" value="1"/>
</dbReference>
<evidence type="ECO:0000313" key="6">
    <source>
        <dbReference type="EMBL" id="AXK83839.1"/>
    </source>
</evidence>